<keyword evidence="1" id="KW-0472">Membrane</keyword>
<name>A0A0F3KZW9_9GAMM</name>
<keyword evidence="3" id="KW-1185">Reference proteome</keyword>
<protein>
    <submittedName>
        <fullName evidence="2">Uncharacterized protein</fullName>
    </submittedName>
</protein>
<dbReference type="AlphaFoldDB" id="A0A0F3KZW9"/>
<dbReference type="PATRIC" id="fig|345309.4.peg.2903"/>
<gene>
    <name evidence="2" type="ORF">VI08_02825</name>
</gene>
<keyword evidence="1" id="KW-1133">Transmembrane helix</keyword>
<evidence type="ECO:0000313" key="2">
    <source>
        <dbReference type="EMBL" id="KJV36830.1"/>
    </source>
</evidence>
<dbReference type="EMBL" id="JZRB01000004">
    <property type="protein sequence ID" value="KJV36830.1"/>
    <property type="molecule type" value="Genomic_DNA"/>
</dbReference>
<sequence>MLKRQLGPGEWLAWSGTPRRGLLLRPSDALAIPFSLLWGGFVAFWEYSVLKGGAPAFFGLWGIPFILVGLYMIIGRFFADAFVRSRTAYGVTDQRAIIVSGLFTSEVKSLPLASMADITLSERPDRSGSIQFGNDAMPGRSLFVGVPWPGASKQLAPRFDLISDAKKVYDLILQSRASGTGRG</sequence>
<dbReference type="Proteomes" id="UP000033651">
    <property type="component" value="Unassembled WGS sequence"/>
</dbReference>
<feature type="transmembrane region" description="Helical" evidence="1">
    <location>
        <begin position="56"/>
        <end position="79"/>
    </location>
</feature>
<feature type="transmembrane region" description="Helical" evidence="1">
    <location>
        <begin position="29"/>
        <end position="50"/>
    </location>
</feature>
<comment type="caution">
    <text evidence="2">The sequence shown here is derived from an EMBL/GenBank/DDBJ whole genome shotgun (WGS) entry which is preliminary data.</text>
</comment>
<accession>A0A0F3KZW9</accession>
<evidence type="ECO:0000313" key="3">
    <source>
        <dbReference type="Proteomes" id="UP000033651"/>
    </source>
</evidence>
<keyword evidence="1" id="KW-0812">Transmembrane</keyword>
<proteinExistence type="predicted"/>
<organism evidence="2 3">
    <name type="scientific">Luteibacter yeojuensis</name>
    <dbReference type="NCBI Taxonomy" id="345309"/>
    <lineage>
        <taxon>Bacteria</taxon>
        <taxon>Pseudomonadati</taxon>
        <taxon>Pseudomonadota</taxon>
        <taxon>Gammaproteobacteria</taxon>
        <taxon>Lysobacterales</taxon>
        <taxon>Rhodanobacteraceae</taxon>
        <taxon>Luteibacter</taxon>
    </lineage>
</organism>
<evidence type="ECO:0000256" key="1">
    <source>
        <dbReference type="SAM" id="Phobius"/>
    </source>
</evidence>
<reference evidence="2 3" key="1">
    <citation type="submission" date="2015-03" db="EMBL/GenBank/DDBJ databases">
        <title>Draft genome sequence of Luteibacter yeojuensis strain SU11.</title>
        <authorList>
            <person name="Sulaiman J."/>
            <person name="Priya K."/>
            <person name="Chan K.-G."/>
        </authorList>
    </citation>
    <scope>NUCLEOTIDE SEQUENCE [LARGE SCALE GENOMIC DNA]</scope>
    <source>
        <strain evidence="2 3">SU11</strain>
    </source>
</reference>